<dbReference type="EMBL" id="FWFV01000019">
    <property type="protein sequence ID" value="SLN71278.1"/>
    <property type="molecule type" value="Genomic_DNA"/>
</dbReference>
<sequence>MEKNIAHPTDARLYETARQKLVALAAEAGLGLRQNYARLAPRLAIKVGRYAHARQFKRMRKALRTLKATRAASCGTCAASSTACRQARS</sequence>
<proteinExistence type="predicted"/>
<dbReference type="STRING" id="315423.SAMN04488020_1212"/>
<dbReference type="PANTHER" id="PTHR33803">
    <property type="entry name" value="IS1478 TRANSPOSASE"/>
    <property type="match status" value="1"/>
</dbReference>
<gene>
    <name evidence="1" type="ORF">PAM7066_03639</name>
</gene>
<accession>A0A1Y5TVL7</accession>
<keyword evidence="2" id="KW-1185">Reference proteome</keyword>
<dbReference type="AlphaFoldDB" id="A0A1Y5TVL7"/>
<name>A0A1Y5TVL7_9RHOB</name>
<dbReference type="PANTHER" id="PTHR33803:SF3">
    <property type="entry name" value="BLL1974 PROTEIN"/>
    <property type="match status" value="1"/>
</dbReference>
<dbReference type="Proteomes" id="UP000193870">
    <property type="component" value="Unassembled WGS sequence"/>
</dbReference>
<protein>
    <submittedName>
        <fullName evidence="1">Uncharacterized protein</fullName>
    </submittedName>
</protein>
<organism evidence="1 2">
    <name type="scientific">Palleronia marisminoris</name>
    <dbReference type="NCBI Taxonomy" id="315423"/>
    <lineage>
        <taxon>Bacteria</taxon>
        <taxon>Pseudomonadati</taxon>
        <taxon>Pseudomonadota</taxon>
        <taxon>Alphaproteobacteria</taxon>
        <taxon>Rhodobacterales</taxon>
        <taxon>Roseobacteraceae</taxon>
        <taxon>Palleronia</taxon>
    </lineage>
</organism>
<evidence type="ECO:0000313" key="1">
    <source>
        <dbReference type="EMBL" id="SLN71278.1"/>
    </source>
</evidence>
<evidence type="ECO:0000313" key="2">
    <source>
        <dbReference type="Proteomes" id="UP000193870"/>
    </source>
</evidence>
<reference evidence="1 2" key="1">
    <citation type="submission" date="2017-03" db="EMBL/GenBank/DDBJ databases">
        <authorList>
            <person name="Afonso C.L."/>
            <person name="Miller P.J."/>
            <person name="Scott M.A."/>
            <person name="Spackman E."/>
            <person name="Goraichik I."/>
            <person name="Dimitrov K.M."/>
            <person name="Suarez D.L."/>
            <person name="Swayne D.E."/>
        </authorList>
    </citation>
    <scope>NUCLEOTIDE SEQUENCE [LARGE SCALE GENOMIC DNA]</scope>
    <source>
        <strain evidence="1 2">CECT 7066</strain>
    </source>
</reference>